<dbReference type="Pfam" id="PF04463">
    <property type="entry name" value="2-thiour_desulf"/>
    <property type="match status" value="1"/>
</dbReference>
<organism evidence="1 2">
    <name type="scientific">Actinocatenispora rupis</name>
    <dbReference type="NCBI Taxonomy" id="519421"/>
    <lineage>
        <taxon>Bacteria</taxon>
        <taxon>Bacillati</taxon>
        <taxon>Actinomycetota</taxon>
        <taxon>Actinomycetes</taxon>
        <taxon>Micromonosporales</taxon>
        <taxon>Micromonosporaceae</taxon>
        <taxon>Actinocatenispora</taxon>
    </lineage>
</organism>
<keyword evidence="2" id="KW-1185">Reference proteome</keyword>
<dbReference type="PANTHER" id="PTHR30087:SF1">
    <property type="entry name" value="HYPOTHETICAL CYTOSOLIC PROTEIN"/>
    <property type="match status" value="1"/>
</dbReference>
<proteinExistence type="predicted"/>
<protein>
    <recommendedName>
        <fullName evidence="3">DUF523 domain-containing protein</fullName>
    </recommendedName>
</protein>
<sequence length="154" mass="15498">MDSPVLVSACLAGARCRYDGRAATDPAVRDAVDAGHAVPVCPELLGGLATPRRPAETTGDGTAVLDGTARVVDDAGTDVTAEYLAGARRALAVARAVGATRAVLHERSPSCGATRRYDGSFGGRLVPGAGVTAALLSRHGIAVEPAERHAGESG</sequence>
<name>A0A8J3J9F5_9ACTN</name>
<reference evidence="1" key="1">
    <citation type="submission" date="2021-01" db="EMBL/GenBank/DDBJ databases">
        <title>Whole genome shotgun sequence of Actinocatenispora rupis NBRC 107355.</title>
        <authorList>
            <person name="Komaki H."/>
            <person name="Tamura T."/>
        </authorList>
    </citation>
    <scope>NUCLEOTIDE SEQUENCE</scope>
    <source>
        <strain evidence="1">NBRC 107355</strain>
    </source>
</reference>
<dbReference type="RefSeq" id="WP_203662116.1">
    <property type="nucleotide sequence ID" value="NZ_BAAAZM010000001.1"/>
</dbReference>
<dbReference type="PANTHER" id="PTHR30087">
    <property type="entry name" value="INNER MEMBRANE PROTEIN"/>
    <property type="match status" value="1"/>
</dbReference>
<dbReference type="EMBL" id="BOMB01000030">
    <property type="protein sequence ID" value="GID14290.1"/>
    <property type="molecule type" value="Genomic_DNA"/>
</dbReference>
<dbReference type="InterPro" id="IPR007553">
    <property type="entry name" value="2-thiour_desulf"/>
</dbReference>
<dbReference type="Proteomes" id="UP000612808">
    <property type="component" value="Unassembled WGS sequence"/>
</dbReference>
<dbReference type="AlphaFoldDB" id="A0A8J3J9F5"/>
<accession>A0A8J3J9F5</accession>
<gene>
    <name evidence="1" type="ORF">Aru02nite_51790</name>
</gene>
<evidence type="ECO:0000313" key="1">
    <source>
        <dbReference type="EMBL" id="GID14290.1"/>
    </source>
</evidence>
<comment type="caution">
    <text evidence="1">The sequence shown here is derived from an EMBL/GenBank/DDBJ whole genome shotgun (WGS) entry which is preliminary data.</text>
</comment>
<evidence type="ECO:0008006" key="3">
    <source>
        <dbReference type="Google" id="ProtNLM"/>
    </source>
</evidence>
<evidence type="ECO:0000313" key="2">
    <source>
        <dbReference type="Proteomes" id="UP000612808"/>
    </source>
</evidence>